<dbReference type="Proteomes" id="UP000779049">
    <property type="component" value="Unassembled WGS sequence"/>
</dbReference>
<dbReference type="InterPro" id="IPR025641">
    <property type="entry name" value="DUF4340"/>
</dbReference>
<keyword evidence="1" id="KW-0812">Transmembrane</keyword>
<evidence type="ECO:0000256" key="1">
    <source>
        <dbReference type="SAM" id="Phobius"/>
    </source>
</evidence>
<dbReference type="EMBL" id="VIRV01000003">
    <property type="protein sequence ID" value="MBY0758232.1"/>
    <property type="molecule type" value="Genomic_DNA"/>
</dbReference>
<keyword evidence="1" id="KW-0472">Membrane</keyword>
<sequence length="184" mass="20796">MKQKKGLIILIFILLALIVVYFGMRSMNARKQEKQEEKEKAEIIQVINVKNPKEIAYSADDGSSMAFVKEDGTWYLKDDKETVLRQTAIQSIADQVSDIQAEREIKDPDSIESYGLDTPLYTITVTDEDGTAQNIYIGDGAGSDYYMTTGDKEKVYTVSYFLINALEFDKDTLVDTSEETEAEE</sequence>
<dbReference type="RefSeq" id="WP_221919440.1">
    <property type="nucleotide sequence ID" value="NZ_CP173660.1"/>
</dbReference>
<protein>
    <submittedName>
        <fullName evidence="3">DUF4340 domain-containing protein</fullName>
    </submittedName>
</protein>
<name>A0ABS7L5H8_9FIRM</name>
<evidence type="ECO:0000259" key="2">
    <source>
        <dbReference type="Pfam" id="PF14238"/>
    </source>
</evidence>
<comment type="caution">
    <text evidence="3">The sequence shown here is derived from an EMBL/GenBank/DDBJ whole genome shotgun (WGS) entry which is preliminary data.</text>
</comment>
<keyword evidence="1" id="KW-1133">Transmembrane helix</keyword>
<dbReference type="Pfam" id="PF14238">
    <property type="entry name" value="DUF4340"/>
    <property type="match status" value="1"/>
</dbReference>
<evidence type="ECO:0000313" key="3">
    <source>
        <dbReference type="EMBL" id="MBY0758232.1"/>
    </source>
</evidence>
<accession>A0ABS7L5H8</accession>
<feature type="transmembrane region" description="Helical" evidence="1">
    <location>
        <begin position="6"/>
        <end position="24"/>
    </location>
</feature>
<keyword evidence="4" id="KW-1185">Reference proteome</keyword>
<reference evidence="3 4" key="1">
    <citation type="journal article" date="2020" name="New Microbes New Infect">
        <title>Sellimonas caecigallum sp. nov., description and genome sequence of a new member of the Sellimonas genus isolated from the cecum of feral chicken.</title>
        <authorList>
            <person name="Wongkuna S."/>
            <person name="Ghimire S."/>
            <person name="Antony L."/>
            <person name="Chankhamhaengdecha S."/>
            <person name="Janvilisri T."/>
            <person name="Scaria J."/>
        </authorList>
    </citation>
    <scope>NUCLEOTIDE SEQUENCE [LARGE SCALE GENOMIC DNA]</scope>
    <source>
        <strain evidence="3 4">SW451</strain>
    </source>
</reference>
<proteinExistence type="predicted"/>
<feature type="domain" description="DUF4340" evidence="2">
    <location>
        <begin position="74"/>
        <end position="177"/>
    </location>
</feature>
<gene>
    <name evidence="3" type="ORF">FLB61_03805</name>
</gene>
<organism evidence="3 4">
    <name type="scientific">Sellimonas caecigallum</name>
    <dbReference type="NCBI Taxonomy" id="2592333"/>
    <lineage>
        <taxon>Bacteria</taxon>
        <taxon>Bacillati</taxon>
        <taxon>Bacillota</taxon>
        <taxon>Clostridia</taxon>
        <taxon>Lachnospirales</taxon>
        <taxon>Lachnospiraceae</taxon>
        <taxon>Sellimonas</taxon>
    </lineage>
</organism>
<evidence type="ECO:0000313" key="4">
    <source>
        <dbReference type="Proteomes" id="UP000779049"/>
    </source>
</evidence>